<dbReference type="STRING" id="1385512.N784_04215"/>
<evidence type="ECO:0000313" key="2">
    <source>
        <dbReference type="Proteomes" id="UP000030401"/>
    </source>
</evidence>
<gene>
    <name evidence="1" type="ORF">N784_04215</name>
</gene>
<sequence length="56" mass="6468">MLIAIRSSALMNIRVKLYFSQHVLRNALLLYANVCFLVDGNGELPENRRITQTFDQ</sequence>
<accession>A0A0A5G6B6</accession>
<dbReference type="EMBL" id="AVPG01000012">
    <property type="protein sequence ID" value="KGX86635.1"/>
    <property type="molecule type" value="Genomic_DNA"/>
</dbReference>
<comment type="caution">
    <text evidence="1">The sequence shown here is derived from an EMBL/GenBank/DDBJ whole genome shotgun (WGS) entry which is preliminary data.</text>
</comment>
<organism evidence="1 2">
    <name type="scientific">Pontibacillus litoralis JSM 072002</name>
    <dbReference type="NCBI Taxonomy" id="1385512"/>
    <lineage>
        <taxon>Bacteria</taxon>
        <taxon>Bacillati</taxon>
        <taxon>Bacillota</taxon>
        <taxon>Bacilli</taxon>
        <taxon>Bacillales</taxon>
        <taxon>Bacillaceae</taxon>
        <taxon>Pontibacillus</taxon>
    </lineage>
</organism>
<proteinExistence type="predicted"/>
<dbReference type="AlphaFoldDB" id="A0A0A5G6B6"/>
<protein>
    <submittedName>
        <fullName evidence="1">Uncharacterized protein</fullName>
    </submittedName>
</protein>
<reference evidence="1 2" key="1">
    <citation type="submission" date="2013-08" db="EMBL/GenBank/DDBJ databases">
        <authorList>
            <person name="Huang J."/>
            <person name="Wang G."/>
        </authorList>
    </citation>
    <scope>NUCLEOTIDE SEQUENCE [LARGE SCALE GENOMIC DNA]</scope>
    <source>
        <strain evidence="1 2">JSM 072002</strain>
    </source>
</reference>
<name>A0A0A5G6B6_9BACI</name>
<evidence type="ECO:0000313" key="1">
    <source>
        <dbReference type="EMBL" id="KGX86635.1"/>
    </source>
</evidence>
<keyword evidence="2" id="KW-1185">Reference proteome</keyword>
<dbReference type="Proteomes" id="UP000030401">
    <property type="component" value="Unassembled WGS sequence"/>
</dbReference>